<dbReference type="InterPro" id="IPR013128">
    <property type="entry name" value="Peptidase_C1A"/>
</dbReference>
<gene>
    <name evidence="5" type="ORF">RD792_005613</name>
</gene>
<evidence type="ECO:0000256" key="1">
    <source>
        <dbReference type="ARBA" id="ARBA00008455"/>
    </source>
</evidence>
<keyword evidence="6" id="KW-1185">Reference proteome</keyword>
<evidence type="ECO:0000313" key="5">
    <source>
        <dbReference type="EMBL" id="KAK4487728.1"/>
    </source>
</evidence>
<evidence type="ECO:0000259" key="4">
    <source>
        <dbReference type="SMART" id="SM00645"/>
    </source>
</evidence>
<dbReference type="SUPFAM" id="SSF54001">
    <property type="entry name" value="Cysteine proteinases"/>
    <property type="match status" value="1"/>
</dbReference>
<proteinExistence type="inferred from homology"/>
<comment type="caution">
    <text evidence="5">The sequence shown here is derived from an EMBL/GenBank/DDBJ whole genome shotgun (WGS) entry which is preliminary data.</text>
</comment>
<feature type="domain" description="Peptidase C1A papain C-terminal" evidence="4">
    <location>
        <begin position="23"/>
        <end position="220"/>
    </location>
</feature>
<dbReference type="InterPro" id="IPR000668">
    <property type="entry name" value="Peptidase_C1A_C"/>
</dbReference>
<evidence type="ECO:0000313" key="6">
    <source>
        <dbReference type="Proteomes" id="UP001291926"/>
    </source>
</evidence>
<keyword evidence="2" id="KW-1015">Disulfide bond</keyword>
<dbReference type="PANTHER" id="PTHR12411">
    <property type="entry name" value="CYSTEINE PROTEASE FAMILY C1-RELATED"/>
    <property type="match status" value="1"/>
</dbReference>
<evidence type="ECO:0000256" key="3">
    <source>
        <dbReference type="SAM" id="MobiDB-lite"/>
    </source>
</evidence>
<comment type="similarity">
    <text evidence="1">Belongs to the peptidase C1 family.</text>
</comment>
<organism evidence="5 6">
    <name type="scientific">Penstemon davidsonii</name>
    <dbReference type="NCBI Taxonomy" id="160366"/>
    <lineage>
        <taxon>Eukaryota</taxon>
        <taxon>Viridiplantae</taxon>
        <taxon>Streptophyta</taxon>
        <taxon>Embryophyta</taxon>
        <taxon>Tracheophyta</taxon>
        <taxon>Spermatophyta</taxon>
        <taxon>Magnoliopsida</taxon>
        <taxon>eudicotyledons</taxon>
        <taxon>Gunneridae</taxon>
        <taxon>Pentapetalae</taxon>
        <taxon>asterids</taxon>
        <taxon>lamiids</taxon>
        <taxon>Lamiales</taxon>
        <taxon>Plantaginaceae</taxon>
        <taxon>Cheloneae</taxon>
        <taxon>Penstemon</taxon>
    </lineage>
</organism>
<dbReference type="Pfam" id="PF00112">
    <property type="entry name" value="Peptidase_C1"/>
    <property type="match status" value="1"/>
</dbReference>
<dbReference type="EMBL" id="JAYDYQ010001289">
    <property type="protein sequence ID" value="KAK4487728.1"/>
    <property type="molecule type" value="Genomic_DNA"/>
</dbReference>
<accession>A0ABR0DEQ5</accession>
<reference evidence="5 6" key="1">
    <citation type="journal article" date="2023" name="bioRxiv">
        <title>Genome report: Whole genome sequence and annotation of Penstemon davidsonii.</title>
        <authorList>
            <person name="Ostevik K.L."/>
            <person name="Alabady M."/>
            <person name="Zhang M."/>
            <person name="Rausher M.D."/>
        </authorList>
    </citation>
    <scope>NUCLEOTIDE SEQUENCE [LARGE SCALE GENOMIC DNA]</scope>
    <source>
        <strain evidence="5">DNT005</strain>
        <tissue evidence="5">Whole leaf</tissue>
    </source>
</reference>
<dbReference type="Gene3D" id="3.90.70.10">
    <property type="entry name" value="Cysteine proteinases"/>
    <property type="match status" value="1"/>
</dbReference>
<dbReference type="PROSITE" id="PS00639">
    <property type="entry name" value="THIOL_PROTEASE_HIS"/>
    <property type="match status" value="1"/>
</dbReference>
<dbReference type="CDD" id="cd02248">
    <property type="entry name" value="Peptidase_C1A"/>
    <property type="match status" value="1"/>
</dbReference>
<dbReference type="InterPro" id="IPR038765">
    <property type="entry name" value="Papain-like_cys_pep_sf"/>
</dbReference>
<dbReference type="Proteomes" id="UP001291926">
    <property type="component" value="Unassembled WGS sequence"/>
</dbReference>
<feature type="region of interest" description="Disordered" evidence="3">
    <location>
        <begin position="232"/>
        <end position="261"/>
    </location>
</feature>
<dbReference type="InterPro" id="IPR039417">
    <property type="entry name" value="Peptidase_C1A_papain-like"/>
</dbReference>
<dbReference type="InterPro" id="IPR025660">
    <property type="entry name" value="Pept_his_AS"/>
</dbReference>
<name>A0ABR0DEQ5_9LAMI</name>
<protein>
    <recommendedName>
        <fullName evidence="4">Peptidase C1A papain C-terminal domain-containing protein</fullName>
    </recommendedName>
</protein>
<evidence type="ECO:0000256" key="2">
    <source>
        <dbReference type="ARBA" id="ARBA00023157"/>
    </source>
</evidence>
<sequence length="261" mass="28031">MVQKTTDLLLYSESDWWIFSRLKSDEFDLDQQSVHQTNGFDQQSGSSCWAFSAVAAILGISFIRSGELNSLSEQHILDCTSAAIGCQGGWMDQAFEFVMNNAGFACDTDYPYQASKEFCYVDMTSSLAVTITGFEHVPPSNETAMALAVANQPVAVTIDPGLLQFYRSGVVTGACGTSGAHAVAIVGYGTSEVGTRFWLGLGKWDRVSGTRPVPIGFFPIGTGQNGNFSIWDGTKPGQEKSGRVSGIDPHPIGKPGPDYIV</sequence>
<dbReference type="SMART" id="SM00645">
    <property type="entry name" value="Pept_C1"/>
    <property type="match status" value="1"/>
</dbReference>